<feature type="domain" description="AMP-dependent synthetase/ligase" evidence="4">
    <location>
        <begin position="24"/>
        <end position="424"/>
    </location>
</feature>
<evidence type="ECO:0000313" key="5">
    <source>
        <dbReference type="EMBL" id="CRK94943.1"/>
    </source>
</evidence>
<dbReference type="Proteomes" id="UP000183832">
    <property type="component" value="Unassembled WGS sequence"/>
</dbReference>
<dbReference type="Pfam" id="PF00501">
    <property type="entry name" value="AMP-binding"/>
    <property type="match status" value="1"/>
</dbReference>
<organism evidence="5 6">
    <name type="scientific">Clunio marinus</name>
    <dbReference type="NCBI Taxonomy" id="568069"/>
    <lineage>
        <taxon>Eukaryota</taxon>
        <taxon>Metazoa</taxon>
        <taxon>Ecdysozoa</taxon>
        <taxon>Arthropoda</taxon>
        <taxon>Hexapoda</taxon>
        <taxon>Insecta</taxon>
        <taxon>Pterygota</taxon>
        <taxon>Neoptera</taxon>
        <taxon>Endopterygota</taxon>
        <taxon>Diptera</taxon>
        <taxon>Nematocera</taxon>
        <taxon>Chironomoidea</taxon>
        <taxon>Chironomidae</taxon>
        <taxon>Clunio</taxon>
    </lineage>
</organism>
<dbReference type="InterPro" id="IPR000873">
    <property type="entry name" value="AMP-dep_synth/lig_dom"/>
</dbReference>
<reference evidence="5 6" key="1">
    <citation type="submission" date="2015-04" db="EMBL/GenBank/DDBJ databases">
        <authorList>
            <person name="Syromyatnikov M.Y."/>
            <person name="Popov V.N."/>
        </authorList>
    </citation>
    <scope>NUCLEOTIDE SEQUENCE [LARGE SCALE GENOMIC DNA]</scope>
</reference>
<dbReference type="InterPro" id="IPR042099">
    <property type="entry name" value="ANL_N_sf"/>
</dbReference>
<dbReference type="PANTHER" id="PTHR44845">
    <property type="entry name" value="CARRIER DOMAIN-CONTAINING PROTEIN"/>
    <property type="match status" value="1"/>
</dbReference>
<keyword evidence="3" id="KW-0812">Transmembrane</keyword>
<dbReference type="OrthoDB" id="416786at2759"/>
<dbReference type="Gene3D" id="3.40.50.12780">
    <property type="entry name" value="N-terminal domain of ligase-like"/>
    <property type="match status" value="1"/>
</dbReference>
<keyword evidence="3" id="KW-0472">Membrane</keyword>
<gene>
    <name evidence="5" type="ORF">CLUMA_CG008433</name>
</gene>
<evidence type="ECO:0000256" key="2">
    <source>
        <dbReference type="ARBA" id="ARBA00022553"/>
    </source>
</evidence>
<keyword evidence="3" id="KW-1133">Transmembrane helix</keyword>
<feature type="transmembrane region" description="Helical" evidence="3">
    <location>
        <begin position="598"/>
        <end position="619"/>
    </location>
</feature>
<dbReference type="STRING" id="568069.A0A1J1I3M7"/>
<dbReference type="PANTHER" id="PTHR44845:SF6">
    <property type="entry name" value="BETA-ALANINE-ACTIVATING ENZYME"/>
    <property type="match status" value="1"/>
</dbReference>
<dbReference type="Gene3D" id="3.40.630.30">
    <property type="match status" value="1"/>
</dbReference>
<dbReference type="Gene3D" id="3.30.300.30">
    <property type="match status" value="1"/>
</dbReference>
<name>A0A1J1I3M7_9DIPT</name>
<evidence type="ECO:0000313" key="6">
    <source>
        <dbReference type="Proteomes" id="UP000183832"/>
    </source>
</evidence>
<dbReference type="InterPro" id="IPR045851">
    <property type="entry name" value="AMP-bd_C_sf"/>
</dbReference>
<sequence>MEKALLKGLRVKETEVKKKLNKYFEEKVEELGDSLALVFEDEKGENIEMTYNELNKTANRIANKILKLLEKSYFEPNKDGDWLIGICMKPSINLITTMLAAWKIGAAYLPLDFSFSDERVEYILDESQPVLIIYDNELSAQSFFQKAKNRLEDLMSCGRDYHNVGYCHCIVYGQCFKFDNILESSNDFSEQNIDEKNTLTKGDPRIAIVLYTTGALGRQKVFEYRLEWYWEEYPFFENESHLIFKCPTRLIDHVGEIWSTLLAGKILVIIPEEVAVDSEKLVPILEKFDVHRLISMPSFLAQILTFLASLENNKTKNEKKLSNIKLWISSGDILSINLANNFFDYFNNDGQHMLANFYGTTEVMADVSTFLVKSKEELENFESFPIGKPSHNTIIYILNDRKEIVKEGETGEIYVSGNFVTDGYVMDHTHKRFTRNPFHMLPVYWDLYRTGDFGKVLNGLLFFEGRHDTQIKVEGNRVELNELENILNSFIYVERCLIQLLNRNEKDQVILAFVTFKRSYAHKKSSDIEEDLRLKIPIYMMPQIILLSQFPYFVSGKINVRELMKSFKQKTLALSEAFQVDMDLENVPYQKLEIVEKIFFLTVIIFLLYYYIPHTILCINQLRKQKFYVSLRDFFDAKDIGEIIEKIESQQVSQNHASLLEIPAMEDLHIEPLNHQRRNECVNLLATGLCEKGILENFLVSTDMEEYSNFLKFNWALFVDNEISFMVLDNQEKIVGISLNIDVEEGPEISSERSSIQTIIKFMEFVQDDIISEKNNGRKVLETFMMATSISLDAFENICIVHLMENHILTVAKERNFDSIITTSTNDLKTEICEKLLGYEQLKAFQLNLYIDSYGKSPFSKAQDSQKTITMWKNLQI</sequence>
<dbReference type="SUPFAM" id="SSF56801">
    <property type="entry name" value="Acetyl-CoA synthetase-like"/>
    <property type="match status" value="1"/>
</dbReference>
<keyword evidence="2" id="KW-0597">Phosphoprotein</keyword>
<keyword evidence="1" id="KW-0596">Phosphopantetheine</keyword>
<dbReference type="AlphaFoldDB" id="A0A1J1I3M7"/>
<dbReference type="EMBL" id="CVRI01000040">
    <property type="protein sequence ID" value="CRK94943.1"/>
    <property type="molecule type" value="Genomic_DNA"/>
</dbReference>
<accession>A0A1J1I3M7</accession>
<protein>
    <submittedName>
        <fullName evidence="5">CLUMA_CG008433, isoform A</fullName>
    </submittedName>
</protein>
<evidence type="ECO:0000259" key="4">
    <source>
        <dbReference type="Pfam" id="PF00501"/>
    </source>
</evidence>
<evidence type="ECO:0000256" key="1">
    <source>
        <dbReference type="ARBA" id="ARBA00022450"/>
    </source>
</evidence>
<proteinExistence type="predicted"/>
<keyword evidence="6" id="KW-1185">Reference proteome</keyword>
<evidence type="ECO:0000256" key="3">
    <source>
        <dbReference type="SAM" id="Phobius"/>
    </source>
</evidence>